<evidence type="ECO:0000313" key="2">
    <source>
        <dbReference type="EMBL" id="OAR03340.1"/>
    </source>
</evidence>
<dbReference type="Pfam" id="PF01695">
    <property type="entry name" value="IstB_IS21"/>
    <property type="match status" value="1"/>
</dbReference>
<accession>A0A132N850</accession>
<gene>
    <name evidence="2" type="ORF">SA87_04105</name>
</gene>
<proteinExistence type="predicted"/>
<evidence type="ECO:0000313" key="3">
    <source>
        <dbReference type="Proteomes" id="UP000243024"/>
    </source>
</evidence>
<dbReference type="STRING" id="1484.SA87_04105"/>
<name>A0A132N850_HYDSH</name>
<dbReference type="Gene3D" id="3.40.50.300">
    <property type="entry name" value="P-loop containing nucleotide triphosphate hydrolases"/>
    <property type="match status" value="1"/>
</dbReference>
<dbReference type="InterPro" id="IPR027417">
    <property type="entry name" value="P-loop_NTPase"/>
</dbReference>
<protein>
    <recommendedName>
        <fullName evidence="1">IstB-like ATP-binding domain-containing protein</fullName>
    </recommendedName>
</protein>
<reference evidence="2 3" key="1">
    <citation type="submission" date="2015-09" db="EMBL/GenBank/DDBJ databases">
        <title>Draft genome sequence of Hydrogenibacillus schlegelii DSM 2000.</title>
        <authorList>
            <person name="Hemp J."/>
        </authorList>
    </citation>
    <scope>NUCLEOTIDE SEQUENCE [LARGE SCALE GENOMIC DNA]</scope>
    <source>
        <strain evidence="2 3">MA 48</strain>
    </source>
</reference>
<dbReference type="PANTHER" id="PTHR30050:SF8">
    <property type="entry name" value="PRIMOSOMAL PROTEIN DNAI"/>
    <property type="match status" value="1"/>
</dbReference>
<comment type="caution">
    <text evidence="2">The sequence shown here is derived from an EMBL/GenBank/DDBJ whole genome shotgun (WGS) entry which is preliminary data.</text>
</comment>
<dbReference type="GO" id="GO:0006260">
    <property type="term" value="P:DNA replication"/>
    <property type="evidence" value="ECO:0007669"/>
    <property type="project" value="TreeGrafter"/>
</dbReference>
<dbReference type="AlphaFoldDB" id="A0A132N850"/>
<dbReference type="CDD" id="cd00009">
    <property type="entry name" value="AAA"/>
    <property type="match status" value="1"/>
</dbReference>
<dbReference type="EMBL" id="JXBB01000063">
    <property type="protein sequence ID" value="OAR03340.1"/>
    <property type="molecule type" value="Genomic_DNA"/>
</dbReference>
<dbReference type="Proteomes" id="UP000243024">
    <property type="component" value="Unassembled WGS sequence"/>
</dbReference>
<feature type="domain" description="IstB-like ATP-binding" evidence="1">
    <location>
        <begin position="170"/>
        <end position="309"/>
    </location>
</feature>
<dbReference type="OrthoDB" id="61127at2"/>
<dbReference type="PANTHER" id="PTHR30050">
    <property type="entry name" value="CHROMOSOMAL REPLICATION INITIATOR PROTEIN DNAA"/>
    <property type="match status" value="1"/>
</dbReference>
<keyword evidence="3" id="KW-1185">Reference proteome</keyword>
<sequence>MFEPIKAALRRAAPDGLPDRSKGTELEGRLLSDPRVRELIDSIGVAPEAALRSAPALLRYLEEAASCAGCPGLSACTHAFRGHVPVPRRGEDGGLIFAYEPCAFERQAREAARRRRLFRTLSIPEELRAVRMGDLVRDEHNARAIAAAEAFLARQIRRSGRPEAGARGLYVYGPFGVGKSYLMAAVAGTLVDAGVSVFFAYVPALVSELRAGVGDETFLDQLRELMTVDVFILDDLGAEQVTPWVRDAVLLPVLSTRAEGGRPTLFTSNLPPEDLLELYGGASRDGVIDELRAHRLVERIRTRSEVVFMGGPNRRLSPPAAGPRTR</sequence>
<evidence type="ECO:0000259" key="1">
    <source>
        <dbReference type="Pfam" id="PF01695"/>
    </source>
</evidence>
<dbReference type="RefSeq" id="WP_066203568.1">
    <property type="nucleotide sequence ID" value="NZ_CBCSAS010000006.1"/>
</dbReference>
<dbReference type="GO" id="GO:0005524">
    <property type="term" value="F:ATP binding"/>
    <property type="evidence" value="ECO:0007669"/>
    <property type="project" value="InterPro"/>
</dbReference>
<dbReference type="SUPFAM" id="SSF52540">
    <property type="entry name" value="P-loop containing nucleoside triphosphate hydrolases"/>
    <property type="match status" value="1"/>
</dbReference>
<dbReference type="InterPro" id="IPR002611">
    <property type="entry name" value="IstB_ATP-bd"/>
</dbReference>
<organism evidence="2 3">
    <name type="scientific">Hydrogenibacillus schlegelii</name>
    <name type="common">Bacillus schlegelii</name>
    <dbReference type="NCBI Taxonomy" id="1484"/>
    <lineage>
        <taxon>Bacteria</taxon>
        <taxon>Bacillati</taxon>
        <taxon>Bacillota</taxon>
        <taxon>Bacilli</taxon>
        <taxon>Bacillales</taxon>
        <taxon>Bacillales Family X. Incertae Sedis</taxon>
        <taxon>Hydrogenibacillus</taxon>
    </lineage>
</organism>